<dbReference type="GO" id="GO:0005543">
    <property type="term" value="F:phospholipid binding"/>
    <property type="evidence" value="ECO:0007669"/>
    <property type="project" value="TreeGrafter"/>
</dbReference>
<dbReference type="GO" id="GO:0000822">
    <property type="term" value="F:inositol hexakisphosphate binding"/>
    <property type="evidence" value="ECO:0007669"/>
    <property type="project" value="TreeGrafter"/>
</dbReference>
<dbReference type="InterPro" id="IPR012476">
    <property type="entry name" value="GLE1"/>
</dbReference>
<evidence type="ECO:0000256" key="9">
    <source>
        <dbReference type="ARBA" id="ARBA00026227"/>
    </source>
</evidence>
<dbReference type="GO" id="GO:0005737">
    <property type="term" value="C:cytoplasm"/>
    <property type="evidence" value="ECO:0007669"/>
    <property type="project" value="TreeGrafter"/>
</dbReference>
<evidence type="ECO:0000313" key="13">
    <source>
        <dbReference type="Proteomes" id="UP001190700"/>
    </source>
</evidence>
<sequence length="642" mass="71993">NQYVPPSRETSSETLSFATFVNAFQNGFSLHNSNGVVWEGVYYSKSIELRTAIDKATVRDRETEIVNPPIFVRGKIGTNGTDSDSDEEEEGVGAGTGDAHPGKENQYKKPIGVICVPAPFRADFRIDLETLDDATEDESVSYDLSMASPRTGESPDEWNRASDAGLVVMNELEANSRILEEMRLREAQEKTRKIHDCRYLEMDGVLRHRAQAEVEAEEKLAVEAAHLAEIDAHNDERIRAELDRRLGVMRGGLDEHKFLSQLEQEVRHLREAEDKEAVRKAAEAAQKTAELQKAEEERKAREAEEKRLKGVEAEARKKKLAAEAMRKKREEESGKALCARDEWFKVSVSALEQEKELATVLSTLRSGNQFWQMSLLAKTDPETKKKMRPVDRQLSVPMHMQQISATREQVNRKTIDLTNLLRGAAPEVRHYCMLKIAEQCANLCESLGAAADDTSCFPVAETMTGVVTQLGADGQLLLQTILATLNEKADMTVPKYRTYQANKYESQKAWQLQLGYQEAEGGGLEESSKFYDRVTGHLKLYAALLQCGEGSQAGLLEYAWKWLSRFLNCIPPNGVAAYALWGFLQIAGHRMFLAYRSQFVKLMAVIFKEFLPALRCTAVNDVTSSATPSTRKPPIEFSAGWQ</sequence>
<keyword evidence="7" id="KW-0906">Nuclear pore complex</keyword>
<evidence type="ECO:0000313" key="12">
    <source>
        <dbReference type="EMBL" id="KAK3250668.1"/>
    </source>
</evidence>
<feature type="region of interest" description="Disordered" evidence="11">
    <location>
        <begin position="277"/>
        <end position="308"/>
    </location>
</feature>
<comment type="caution">
    <text evidence="12">The sequence shown here is derived from an EMBL/GenBank/DDBJ whole genome shotgun (WGS) entry which is preliminary data.</text>
</comment>
<dbReference type="PANTHER" id="PTHR12960">
    <property type="entry name" value="GLE-1-RELATED"/>
    <property type="match status" value="1"/>
</dbReference>
<keyword evidence="8" id="KW-0539">Nucleus</keyword>
<proteinExistence type="inferred from homology"/>
<evidence type="ECO:0000256" key="2">
    <source>
        <dbReference type="ARBA" id="ARBA00011056"/>
    </source>
</evidence>
<evidence type="ECO:0000256" key="3">
    <source>
        <dbReference type="ARBA" id="ARBA00022448"/>
    </source>
</evidence>
<keyword evidence="6" id="KW-0811">Translocation</keyword>
<evidence type="ECO:0000256" key="5">
    <source>
        <dbReference type="ARBA" id="ARBA00022927"/>
    </source>
</evidence>
<name>A0AAE0CA86_9CHLO</name>
<dbReference type="GO" id="GO:0016973">
    <property type="term" value="P:poly(A)+ mRNA export from nucleus"/>
    <property type="evidence" value="ECO:0007669"/>
    <property type="project" value="InterPro"/>
</dbReference>
<keyword evidence="4" id="KW-0509">mRNA transport</keyword>
<gene>
    <name evidence="12" type="ORF">CYMTET_39957</name>
</gene>
<feature type="non-terminal residue" evidence="12">
    <location>
        <position position="1"/>
    </location>
</feature>
<keyword evidence="5" id="KW-0653">Protein transport</keyword>
<dbReference type="Pfam" id="PF07817">
    <property type="entry name" value="GLE1"/>
    <property type="match status" value="1"/>
</dbReference>
<dbReference type="InterPro" id="IPR038506">
    <property type="entry name" value="GLE1-like_sf"/>
</dbReference>
<evidence type="ECO:0000256" key="11">
    <source>
        <dbReference type="SAM" id="MobiDB-lite"/>
    </source>
</evidence>
<protein>
    <recommendedName>
        <fullName evidence="9">mRNA export factor GLE1</fullName>
    </recommendedName>
    <alternativeName>
        <fullName evidence="10">Nucleoporin GLE1</fullName>
    </alternativeName>
</protein>
<evidence type="ECO:0000256" key="7">
    <source>
        <dbReference type="ARBA" id="ARBA00023132"/>
    </source>
</evidence>
<evidence type="ECO:0000256" key="1">
    <source>
        <dbReference type="ARBA" id="ARBA00004567"/>
    </source>
</evidence>
<evidence type="ECO:0000256" key="10">
    <source>
        <dbReference type="ARBA" id="ARBA00029983"/>
    </source>
</evidence>
<comment type="subcellular location">
    <subcellularLocation>
        <location evidence="1">Nucleus</location>
        <location evidence="1">Nuclear pore complex</location>
    </subcellularLocation>
</comment>
<dbReference type="Gene3D" id="1.25.40.510">
    <property type="entry name" value="GLE1-like"/>
    <property type="match status" value="1"/>
</dbReference>
<dbReference type="GO" id="GO:0044614">
    <property type="term" value="C:nuclear pore cytoplasmic filaments"/>
    <property type="evidence" value="ECO:0007669"/>
    <property type="project" value="TreeGrafter"/>
</dbReference>
<dbReference type="GO" id="GO:0031369">
    <property type="term" value="F:translation initiation factor binding"/>
    <property type="evidence" value="ECO:0007669"/>
    <property type="project" value="TreeGrafter"/>
</dbReference>
<feature type="region of interest" description="Disordered" evidence="11">
    <location>
        <begin position="623"/>
        <end position="642"/>
    </location>
</feature>
<evidence type="ECO:0000256" key="8">
    <source>
        <dbReference type="ARBA" id="ARBA00023242"/>
    </source>
</evidence>
<dbReference type="GO" id="GO:0015031">
    <property type="term" value="P:protein transport"/>
    <property type="evidence" value="ECO:0007669"/>
    <property type="project" value="UniProtKB-KW"/>
</dbReference>
<evidence type="ECO:0000256" key="6">
    <source>
        <dbReference type="ARBA" id="ARBA00023010"/>
    </source>
</evidence>
<keyword evidence="3" id="KW-0813">Transport</keyword>
<dbReference type="PANTHER" id="PTHR12960:SF0">
    <property type="entry name" value="MRNA EXPORT FACTOR GLE1"/>
    <property type="match status" value="1"/>
</dbReference>
<evidence type="ECO:0000256" key="4">
    <source>
        <dbReference type="ARBA" id="ARBA00022816"/>
    </source>
</evidence>
<accession>A0AAE0CA86</accession>
<dbReference type="EMBL" id="LGRX02026570">
    <property type="protein sequence ID" value="KAK3250668.1"/>
    <property type="molecule type" value="Genomic_DNA"/>
</dbReference>
<reference evidence="12 13" key="1">
    <citation type="journal article" date="2015" name="Genome Biol. Evol.">
        <title>Comparative Genomics of a Bacterivorous Green Alga Reveals Evolutionary Causalities and Consequences of Phago-Mixotrophic Mode of Nutrition.</title>
        <authorList>
            <person name="Burns J.A."/>
            <person name="Paasch A."/>
            <person name="Narechania A."/>
            <person name="Kim E."/>
        </authorList>
    </citation>
    <scope>NUCLEOTIDE SEQUENCE [LARGE SCALE GENOMIC DNA]</scope>
    <source>
        <strain evidence="12 13">PLY_AMNH</strain>
    </source>
</reference>
<dbReference type="AlphaFoldDB" id="A0AAE0CA86"/>
<feature type="compositionally biased region" description="Basic and acidic residues" evidence="11">
    <location>
        <begin position="290"/>
        <end position="308"/>
    </location>
</feature>
<dbReference type="Proteomes" id="UP001190700">
    <property type="component" value="Unassembled WGS sequence"/>
</dbReference>
<organism evidence="12 13">
    <name type="scientific">Cymbomonas tetramitiformis</name>
    <dbReference type="NCBI Taxonomy" id="36881"/>
    <lineage>
        <taxon>Eukaryota</taxon>
        <taxon>Viridiplantae</taxon>
        <taxon>Chlorophyta</taxon>
        <taxon>Pyramimonadophyceae</taxon>
        <taxon>Pyramimonadales</taxon>
        <taxon>Pyramimonadaceae</taxon>
        <taxon>Cymbomonas</taxon>
    </lineage>
</organism>
<comment type="similarity">
    <text evidence="2">Belongs to the GLE1 family.</text>
</comment>
<keyword evidence="13" id="KW-1185">Reference proteome</keyword>
<feature type="region of interest" description="Disordered" evidence="11">
    <location>
        <begin position="74"/>
        <end position="106"/>
    </location>
</feature>